<feature type="transmembrane region" description="Helical" evidence="8">
    <location>
        <begin position="66"/>
        <end position="84"/>
    </location>
</feature>
<proteinExistence type="inferred from homology"/>
<sequence length="598" mass="64945">MYGNASARPSIQSLSHSSSSSFFFFSQYTFISGFRRLQLVAVQFACILERRGGGLSREKMIGGKDIYEVISALAPLYVAMFLAYGSVRWWGIFTAVQCSGINRFVAIFAVPFLGFKFISSLNLYSINYKFIAADTLQKVAILLLLAVWSALVSVNKTASRVLGGGGRLGPEWSITFFALSTLPNTLIVGIPLLEAMYGSYAADLMVQIIVFQGAIWYNVLLFLFEYRAAKALVNERFPGSTREIASIKVDSDVVSLAGAEPLETDSERDADGRLRVRVRRSSFGSSSFNNNSFRLSNLSGVEIYSVQSSPDRSVPSIRYTGREPVSGIPVNPVFFKTDGEGLAWMGPEGHPTFSGPIRVSGNSRTGGAPVVNPDDHHLETSCSKGRGRSYLADEKGGAGGRSTRVSSRKVIDEEAQVEEQQQQPQRDEQESPPAAVMLKLILLMVWRKLIRNPNTYASLLGVIWSLISNRYHVKMPGIISGSISILSSTGLGMAVFSLGLFTALQPRLITCTKMAAGVSMAARFLVGPAVMAATSLAIGIRGQLLHVGIVQAALPLGLVPFVFAKEYDLHADIISTSVIFGMLIALPVTILYNVLLEL</sequence>
<protein>
    <recommendedName>
        <fullName evidence="8">Auxin efflux carrier component</fullName>
    </recommendedName>
</protein>
<dbReference type="GO" id="GO:0005886">
    <property type="term" value="C:plasma membrane"/>
    <property type="evidence" value="ECO:0007669"/>
    <property type="project" value="TreeGrafter"/>
</dbReference>
<feature type="transmembrane region" description="Helical" evidence="8">
    <location>
        <begin position="479"/>
        <end position="504"/>
    </location>
</feature>
<organism evidence="10 11">
    <name type="scientific">Trapa incisa</name>
    <dbReference type="NCBI Taxonomy" id="236973"/>
    <lineage>
        <taxon>Eukaryota</taxon>
        <taxon>Viridiplantae</taxon>
        <taxon>Streptophyta</taxon>
        <taxon>Embryophyta</taxon>
        <taxon>Tracheophyta</taxon>
        <taxon>Spermatophyta</taxon>
        <taxon>Magnoliopsida</taxon>
        <taxon>eudicotyledons</taxon>
        <taxon>Gunneridae</taxon>
        <taxon>Pentapetalae</taxon>
        <taxon>rosids</taxon>
        <taxon>malvids</taxon>
        <taxon>Myrtales</taxon>
        <taxon>Lythraceae</taxon>
        <taxon>Trapa</taxon>
    </lineage>
</organism>
<comment type="caution">
    <text evidence="8">Lacks conserved residue(s) required for the propagation of feature annotation.</text>
</comment>
<accession>A0AAN7GK78</accession>
<feature type="transmembrane region" description="Helical" evidence="8">
    <location>
        <begin position="104"/>
        <end position="124"/>
    </location>
</feature>
<dbReference type="GO" id="GO:0010329">
    <property type="term" value="F:auxin efflux transmembrane transporter activity"/>
    <property type="evidence" value="ECO:0007669"/>
    <property type="project" value="TreeGrafter"/>
</dbReference>
<comment type="subcellular location">
    <subcellularLocation>
        <location evidence="1">Endomembrane system</location>
        <topology evidence="1">Multi-pass membrane protein</topology>
    </subcellularLocation>
    <subcellularLocation>
        <location evidence="8">Membrane</location>
        <topology evidence="8">Multi-pass membrane protein</topology>
    </subcellularLocation>
</comment>
<keyword evidence="6 8" id="KW-0472">Membrane</keyword>
<dbReference type="PANTHER" id="PTHR31752">
    <property type="entry name" value="AUXIN EFFLUX CARRIER COMPONENT 1B-RELATED"/>
    <property type="match status" value="1"/>
</dbReference>
<gene>
    <name evidence="10" type="ORF">SAY87_012038</name>
</gene>
<evidence type="ECO:0000313" key="10">
    <source>
        <dbReference type="EMBL" id="KAK4745726.1"/>
    </source>
</evidence>
<evidence type="ECO:0000256" key="5">
    <source>
        <dbReference type="ARBA" id="ARBA00022989"/>
    </source>
</evidence>
<evidence type="ECO:0000256" key="6">
    <source>
        <dbReference type="ARBA" id="ARBA00023136"/>
    </source>
</evidence>
<keyword evidence="4 8" id="KW-0812">Transmembrane</keyword>
<comment type="function">
    <text evidence="8">May act as a component of the auxin efflux carrier.</text>
</comment>
<feature type="region of interest" description="Disordered" evidence="9">
    <location>
        <begin position="353"/>
        <end position="431"/>
    </location>
</feature>
<evidence type="ECO:0000256" key="9">
    <source>
        <dbReference type="SAM" id="MobiDB-lite"/>
    </source>
</evidence>
<feature type="transmembrane region" description="Helical" evidence="8">
    <location>
        <begin position="516"/>
        <end position="538"/>
    </location>
</feature>
<dbReference type="InterPro" id="IPR004776">
    <property type="entry name" value="Mem_transp_PIN-like"/>
</dbReference>
<feature type="transmembrane region" description="Helical" evidence="8">
    <location>
        <begin position="174"/>
        <end position="193"/>
    </location>
</feature>
<comment type="similarity">
    <text evidence="2 8">Belongs to the auxin efflux carrier (TC 2.A.69.1) family.</text>
</comment>
<dbReference type="Proteomes" id="UP001345219">
    <property type="component" value="Chromosome 10"/>
</dbReference>
<keyword evidence="5 8" id="KW-1133">Transmembrane helix</keyword>
<dbReference type="GO" id="GO:0005783">
    <property type="term" value="C:endoplasmic reticulum"/>
    <property type="evidence" value="ECO:0007669"/>
    <property type="project" value="TreeGrafter"/>
</dbReference>
<comment type="caution">
    <text evidence="10">The sequence shown here is derived from an EMBL/GenBank/DDBJ whole genome shotgun (WGS) entry which is preliminary data.</text>
</comment>
<dbReference type="Pfam" id="PF03547">
    <property type="entry name" value="Mem_trans"/>
    <property type="match status" value="1"/>
</dbReference>
<evidence type="ECO:0000256" key="3">
    <source>
        <dbReference type="ARBA" id="ARBA00022448"/>
    </source>
</evidence>
<name>A0AAN7GK78_9MYRT</name>
<dbReference type="InterPro" id="IPR014024">
    <property type="entry name" value="Auxin_eff_plant"/>
</dbReference>
<feature type="transmembrane region" description="Helical" evidence="8">
    <location>
        <begin position="544"/>
        <end position="564"/>
    </location>
</feature>
<evidence type="ECO:0000256" key="8">
    <source>
        <dbReference type="RuleBase" id="RU362108"/>
    </source>
</evidence>
<keyword evidence="11" id="KW-1185">Reference proteome</keyword>
<evidence type="ECO:0000256" key="2">
    <source>
        <dbReference type="ARBA" id="ARBA00009177"/>
    </source>
</evidence>
<feature type="transmembrane region" description="Helical" evidence="8">
    <location>
        <begin position="576"/>
        <end position="595"/>
    </location>
</feature>
<dbReference type="EMBL" id="JAXIOK010000021">
    <property type="protein sequence ID" value="KAK4745726.1"/>
    <property type="molecule type" value="Genomic_DNA"/>
</dbReference>
<reference evidence="10 11" key="1">
    <citation type="journal article" date="2023" name="Hortic Res">
        <title>Pangenome of water caltrop reveals structural variations and asymmetric subgenome divergence after allopolyploidization.</title>
        <authorList>
            <person name="Zhang X."/>
            <person name="Chen Y."/>
            <person name="Wang L."/>
            <person name="Yuan Y."/>
            <person name="Fang M."/>
            <person name="Shi L."/>
            <person name="Lu R."/>
            <person name="Comes H.P."/>
            <person name="Ma Y."/>
            <person name="Chen Y."/>
            <person name="Huang G."/>
            <person name="Zhou Y."/>
            <person name="Zheng Z."/>
            <person name="Qiu Y."/>
        </authorList>
    </citation>
    <scope>NUCLEOTIDE SEQUENCE [LARGE SCALE GENOMIC DNA]</scope>
    <source>
        <tissue evidence="10">Roots</tissue>
    </source>
</reference>
<feature type="transmembrane region" description="Helical" evidence="8">
    <location>
        <begin position="205"/>
        <end position="224"/>
    </location>
</feature>
<keyword evidence="3 8" id="KW-0813">Transport</keyword>
<dbReference type="AlphaFoldDB" id="A0AAN7GK78"/>
<feature type="transmembrane region" description="Helical" evidence="8">
    <location>
        <begin position="136"/>
        <end position="154"/>
    </location>
</feature>
<dbReference type="InterPro" id="IPR051107">
    <property type="entry name" value="Auxin_Efflux_Carrier"/>
</dbReference>
<keyword evidence="7 8" id="KW-0927">Auxin signaling pathway</keyword>
<dbReference type="PANTHER" id="PTHR31752:SF4">
    <property type="entry name" value="AUXIN EFFLUX CARRIER COMPONENT 2"/>
    <property type="match status" value="1"/>
</dbReference>
<evidence type="ECO:0000256" key="7">
    <source>
        <dbReference type="ARBA" id="ARBA00023294"/>
    </source>
</evidence>
<evidence type="ECO:0000256" key="1">
    <source>
        <dbReference type="ARBA" id="ARBA00004127"/>
    </source>
</evidence>
<dbReference type="GO" id="GO:0009734">
    <property type="term" value="P:auxin-activated signaling pathway"/>
    <property type="evidence" value="ECO:0007669"/>
    <property type="project" value="UniProtKB-UniRule"/>
</dbReference>
<evidence type="ECO:0000313" key="11">
    <source>
        <dbReference type="Proteomes" id="UP001345219"/>
    </source>
</evidence>
<dbReference type="NCBIfam" id="TIGR00946">
    <property type="entry name" value="2a69"/>
    <property type="match status" value="1"/>
</dbReference>
<evidence type="ECO:0000256" key="4">
    <source>
        <dbReference type="ARBA" id="ARBA00022692"/>
    </source>
</evidence>
<dbReference type="GO" id="GO:0009926">
    <property type="term" value="P:auxin polar transport"/>
    <property type="evidence" value="ECO:0007669"/>
    <property type="project" value="TreeGrafter"/>
</dbReference>